<feature type="transmembrane region" description="Helical" evidence="2">
    <location>
        <begin position="6"/>
        <end position="27"/>
    </location>
</feature>
<evidence type="ECO:0000256" key="1">
    <source>
        <dbReference type="SAM" id="MobiDB-lite"/>
    </source>
</evidence>
<feature type="non-terminal residue" evidence="3">
    <location>
        <position position="188"/>
    </location>
</feature>
<dbReference type="OrthoDB" id="4896990at2759"/>
<feature type="non-terminal residue" evidence="3">
    <location>
        <position position="1"/>
    </location>
</feature>
<keyword evidence="2" id="KW-1133">Transmembrane helix</keyword>
<evidence type="ECO:0000313" key="4">
    <source>
        <dbReference type="Proteomes" id="UP000240493"/>
    </source>
</evidence>
<gene>
    <name evidence="3" type="ORF">M441DRAFT_113706</name>
</gene>
<dbReference type="AlphaFoldDB" id="A0A2T3ZC53"/>
<feature type="region of interest" description="Disordered" evidence="1">
    <location>
        <begin position="157"/>
        <end position="188"/>
    </location>
</feature>
<name>A0A2T3ZC53_TRIA4</name>
<evidence type="ECO:0000313" key="3">
    <source>
        <dbReference type="EMBL" id="PTB42379.1"/>
    </source>
</evidence>
<accession>A0A2T3ZC53</accession>
<reference evidence="3 4" key="1">
    <citation type="submission" date="2016-07" db="EMBL/GenBank/DDBJ databases">
        <title>Multiple horizontal gene transfer events from other fungi enriched the ability of initially mycotrophic Trichoderma (Ascomycota) to feed on dead plant biomass.</title>
        <authorList>
            <consortium name="DOE Joint Genome Institute"/>
            <person name="Aerts A."/>
            <person name="Atanasova L."/>
            <person name="Chenthamara K."/>
            <person name="Zhang J."/>
            <person name="Grujic M."/>
            <person name="Henrissat B."/>
            <person name="Kuo A."/>
            <person name="Salamov A."/>
            <person name="Lipzen A."/>
            <person name="Labutti K."/>
            <person name="Barry K."/>
            <person name="Miao Y."/>
            <person name="Rahimi M.J."/>
            <person name="Shen Q."/>
            <person name="Grigoriev I.V."/>
            <person name="Kubicek C.P."/>
            <person name="Druzhinina I.S."/>
        </authorList>
    </citation>
    <scope>NUCLEOTIDE SEQUENCE [LARGE SCALE GENOMIC DNA]</scope>
    <source>
        <strain evidence="3 4">CBS 433.97</strain>
    </source>
</reference>
<evidence type="ECO:0000256" key="2">
    <source>
        <dbReference type="SAM" id="Phobius"/>
    </source>
</evidence>
<sequence>FYAAIAGSLVGLFSMLFVPCIIAMFVVRCREKHQERRDALAEAGDDDDECDTDYLIYGPFPFDSALYHVDELGESSGYREPQDGAQELDSTAQLNANQEEDAPITATQQELYNSLDDLREPQYEGKGKAPVYSQLQTVLAEQQPQQLPENALAKLPGHFQEDLPEATVQLQAEQKAAEESQDAPDVVP</sequence>
<organism evidence="3 4">
    <name type="scientific">Trichoderma asperellum (strain ATCC 204424 / CBS 433.97 / NBRC 101777)</name>
    <dbReference type="NCBI Taxonomy" id="1042311"/>
    <lineage>
        <taxon>Eukaryota</taxon>
        <taxon>Fungi</taxon>
        <taxon>Dikarya</taxon>
        <taxon>Ascomycota</taxon>
        <taxon>Pezizomycotina</taxon>
        <taxon>Sordariomycetes</taxon>
        <taxon>Hypocreomycetidae</taxon>
        <taxon>Hypocreales</taxon>
        <taxon>Hypocreaceae</taxon>
        <taxon>Trichoderma</taxon>
    </lineage>
</organism>
<protein>
    <submittedName>
        <fullName evidence="3">Uncharacterized protein</fullName>
    </submittedName>
</protein>
<keyword evidence="4" id="KW-1185">Reference proteome</keyword>
<keyword evidence="2" id="KW-0812">Transmembrane</keyword>
<keyword evidence="2" id="KW-0472">Membrane</keyword>
<dbReference type="Proteomes" id="UP000240493">
    <property type="component" value="Unassembled WGS sequence"/>
</dbReference>
<proteinExistence type="predicted"/>
<dbReference type="EMBL" id="KZ679260">
    <property type="protein sequence ID" value="PTB42379.1"/>
    <property type="molecule type" value="Genomic_DNA"/>
</dbReference>